<dbReference type="RefSeq" id="WP_203802029.1">
    <property type="nucleotide sequence ID" value="NZ_BAAAQE010000006.1"/>
</dbReference>
<keyword evidence="3" id="KW-1185">Reference proteome</keyword>
<dbReference type="EMBL" id="BOMG01000082">
    <property type="protein sequence ID" value="GID58255.1"/>
    <property type="molecule type" value="Genomic_DNA"/>
</dbReference>
<protein>
    <submittedName>
        <fullName evidence="2">Uncharacterized protein</fullName>
    </submittedName>
</protein>
<dbReference type="Proteomes" id="UP000612282">
    <property type="component" value="Unassembled WGS sequence"/>
</dbReference>
<keyword evidence="1" id="KW-0812">Transmembrane</keyword>
<sequence length="68" mass="6944">MPNPTPAVPPTPWAIAALWTIAPICVVFGGVAGLVAAVLIGGYGSHLLRKRRQWMASQAPAAVAPAVS</sequence>
<evidence type="ECO:0000313" key="3">
    <source>
        <dbReference type="Proteomes" id="UP000612282"/>
    </source>
</evidence>
<comment type="caution">
    <text evidence="2">The sequence shown here is derived from an EMBL/GenBank/DDBJ whole genome shotgun (WGS) entry which is preliminary data.</text>
</comment>
<evidence type="ECO:0000256" key="1">
    <source>
        <dbReference type="SAM" id="Phobius"/>
    </source>
</evidence>
<keyword evidence="1" id="KW-1133">Transmembrane helix</keyword>
<feature type="transmembrane region" description="Helical" evidence="1">
    <location>
        <begin position="12"/>
        <end position="43"/>
    </location>
</feature>
<evidence type="ECO:0000313" key="2">
    <source>
        <dbReference type="EMBL" id="GID58255.1"/>
    </source>
</evidence>
<proteinExistence type="predicted"/>
<accession>A0ABQ3XIC8</accession>
<keyword evidence="1" id="KW-0472">Membrane</keyword>
<reference evidence="2 3" key="1">
    <citation type="submission" date="2021-01" db="EMBL/GenBank/DDBJ databases">
        <title>Whole genome shotgun sequence of Actinoplanes couchii NBRC 106145.</title>
        <authorList>
            <person name="Komaki H."/>
            <person name="Tamura T."/>
        </authorList>
    </citation>
    <scope>NUCLEOTIDE SEQUENCE [LARGE SCALE GENOMIC DNA]</scope>
    <source>
        <strain evidence="2 3">NBRC 106145</strain>
    </source>
</reference>
<organism evidence="2 3">
    <name type="scientific">Actinoplanes couchii</name>
    <dbReference type="NCBI Taxonomy" id="403638"/>
    <lineage>
        <taxon>Bacteria</taxon>
        <taxon>Bacillati</taxon>
        <taxon>Actinomycetota</taxon>
        <taxon>Actinomycetes</taxon>
        <taxon>Micromonosporales</taxon>
        <taxon>Micromonosporaceae</taxon>
        <taxon>Actinoplanes</taxon>
    </lineage>
</organism>
<gene>
    <name evidence="2" type="ORF">Aco03nite_066590</name>
</gene>
<name>A0ABQ3XIC8_9ACTN</name>